<dbReference type="GeneID" id="36376411"/>
<dbReference type="Proteomes" id="UP000035682">
    <property type="component" value="Unplaced"/>
</dbReference>
<dbReference type="Gene3D" id="4.10.1000.10">
    <property type="entry name" value="Zinc finger, CCCH-type"/>
    <property type="match status" value="1"/>
</dbReference>
<sequence length="337" mass="37795">METTSGEFIPTVPGCPENCIECGRSPLYTDGNRKHSELGSCCSSFGVVNDEFGNMIRQRHGFTSSTKQMYSGRMMSGNPLGYGSSVNFGYSYNPQSFTDSMNSYNYDRPYPPQRHNHSQYFDSSTGSYRVRGSRKRKPMGHYQDSTFGHSFSGSGLSSNCFLDKSSTWSNIYGSSNDSGSTRSNTCSCYSLQSNSSRLPLSKDGRIFQLGICPSFLFTNHCIFFPNCFFSHSRSDYEDKSLSTSEGCLLQDLTIPTEECKHFSVSGKCPIGLCCNFIHKMPQCEPQLQNDQTTIAPADDMSTTTPDEDIFHEFFMDNNDDDINQCCDIDKVYIDDKF</sequence>
<evidence type="ECO:0000313" key="9">
    <source>
        <dbReference type="WBParaSite" id="SRAE_1000230200.1"/>
    </source>
</evidence>
<dbReference type="AlphaFoldDB" id="A0A090L2K0"/>
<evidence type="ECO:0000256" key="1">
    <source>
        <dbReference type="ARBA" id="ARBA00022723"/>
    </source>
</evidence>
<dbReference type="OrthoDB" id="410307at2759"/>
<dbReference type="EMBL" id="LN609528">
    <property type="protein sequence ID" value="CEF64046.1"/>
    <property type="molecule type" value="Genomic_DNA"/>
</dbReference>
<evidence type="ECO:0000256" key="4">
    <source>
        <dbReference type="PROSITE-ProRule" id="PRU00723"/>
    </source>
</evidence>
<feature type="domain" description="C3H1-type" evidence="6">
    <location>
        <begin position="253"/>
        <end position="281"/>
    </location>
</feature>
<dbReference type="RefSeq" id="XP_024503247.1">
    <property type="nucleotide sequence ID" value="XM_024649361.1"/>
</dbReference>
<dbReference type="InterPro" id="IPR036855">
    <property type="entry name" value="Znf_CCCH_sf"/>
</dbReference>
<reference evidence="7 8" key="1">
    <citation type="submission" date="2014-09" db="EMBL/GenBank/DDBJ databases">
        <authorList>
            <person name="Martin A.A."/>
        </authorList>
    </citation>
    <scope>NUCLEOTIDE SEQUENCE</scope>
    <source>
        <strain evidence="8">ED321</strain>
        <strain evidence="7">ED321 Heterogonic</strain>
    </source>
</reference>
<feature type="compositionally biased region" description="Polar residues" evidence="5">
    <location>
        <begin position="118"/>
        <end position="127"/>
    </location>
</feature>
<evidence type="ECO:0000313" key="7">
    <source>
        <dbReference type="EMBL" id="CEF64046.1"/>
    </source>
</evidence>
<feature type="zinc finger region" description="C3H1-type" evidence="4">
    <location>
        <begin position="253"/>
        <end position="281"/>
    </location>
</feature>
<evidence type="ECO:0000256" key="3">
    <source>
        <dbReference type="ARBA" id="ARBA00022833"/>
    </source>
</evidence>
<dbReference type="CTD" id="36376411"/>
<keyword evidence="1 4" id="KW-0479">Metal-binding</keyword>
<proteinExistence type="predicted"/>
<feature type="region of interest" description="Disordered" evidence="5">
    <location>
        <begin position="112"/>
        <end position="140"/>
    </location>
</feature>
<evidence type="ECO:0000256" key="2">
    <source>
        <dbReference type="ARBA" id="ARBA00022771"/>
    </source>
</evidence>
<dbReference type="WBParaSite" id="SRAE_1000230200.1">
    <property type="protein sequence ID" value="SRAE_1000230200.1"/>
    <property type="gene ID" value="WBGene00258916"/>
</dbReference>
<organism evidence="7">
    <name type="scientific">Strongyloides ratti</name>
    <name type="common">Parasitic roundworm</name>
    <dbReference type="NCBI Taxonomy" id="34506"/>
    <lineage>
        <taxon>Eukaryota</taxon>
        <taxon>Metazoa</taxon>
        <taxon>Ecdysozoa</taxon>
        <taxon>Nematoda</taxon>
        <taxon>Chromadorea</taxon>
        <taxon>Rhabditida</taxon>
        <taxon>Tylenchina</taxon>
        <taxon>Panagrolaimomorpha</taxon>
        <taxon>Strongyloidoidea</taxon>
        <taxon>Strongyloididae</taxon>
        <taxon>Strongyloides</taxon>
    </lineage>
</organism>
<evidence type="ECO:0000313" key="10">
    <source>
        <dbReference type="WormBase" id="SRAE_1000230200"/>
    </source>
</evidence>
<keyword evidence="3 4" id="KW-0862">Zinc</keyword>
<keyword evidence="8" id="KW-1185">Reference proteome</keyword>
<reference evidence="9" key="2">
    <citation type="submission" date="2020-12" db="UniProtKB">
        <authorList>
            <consortium name="WormBaseParasite"/>
        </authorList>
    </citation>
    <scope>IDENTIFICATION</scope>
</reference>
<feature type="zinc finger region" description="C3H1-type" evidence="4">
    <location>
        <begin position="211"/>
        <end position="234"/>
    </location>
</feature>
<evidence type="ECO:0000259" key="6">
    <source>
        <dbReference type="PROSITE" id="PS50103"/>
    </source>
</evidence>
<name>A0A090L2K0_STRRB</name>
<gene>
    <name evidence="7 9 10" type="ORF">SRAE_1000230200</name>
</gene>
<dbReference type="SUPFAM" id="SSF90229">
    <property type="entry name" value="CCCH zinc finger"/>
    <property type="match status" value="2"/>
</dbReference>
<keyword evidence="2 4" id="KW-0863">Zinc-finger</keyword>
<protein>
    <submittedName>
        <fullName evidence="7 9">Zinc finger, CCCH-type domain-containing protein</fullName>
    </submittedName>
</protein>
<feature type="domain" description="C3H1-type" evidence="6">
    <location>
        <begin position="211"/>
        <end position="234"/>
    </location>
</feature>
<dbReference type="GO" id="GO:0008270">
    <property type="term" value="F:zinc ion binding"/>
    <property type="evidence" value="ECO:0007669"/>
    <property type="project" value="UniProtKB-KW"/>
</dbReference>
<dbReference type="PROSITE" id="PS50103">
    <property type="entry name" value="ZF_C3H1"/>
    <property type="match status" value="2"/>
</dbReference>
<accession>A0A090L2K0</accession>
<evidence type="ECO:0000313" key="8">
    <source>
        <dbReference type="Proteomes" id="UP000035682"/>
    </source>
</evidence>
<dbReference type="InterPro" id="IPR000571">
    <property type="entry name" value="Znf_CCCH"/>
</dbReference>
<dbReference type="WormBase" id="SRAE_1000230200">
    <property type="protein sequence ID" value="SRP07164"/>
    <property type="gene ID" value="WBGene00258916"/>
</dbReference>
<evidence type="ECO:0000256" key="5">
    <source>
        <dbReference type="SAM" id="MobiDB-lite"/>
    </source>
</evidence>